<reference evidence="1 2" key="1">
    <citation type="submission" date="2023-03" db="EMBL/GenBank/DDBJ databases">
        <title>Genome sequence of Lichtheimia ornata CBS 291.66.</title>
        <authorList>
            <person name="Mohabir J.T."/>
            <person name="Shea T.P."/>
            <person name="Kurbessoian T."/>
            <person name="Berby B."/>
            <person name="Fontaine J."/>
            <person name="Livny J."/>
            <person name="Gnirke A."/>
            <person name="Stajich J.E."/>
            <person name="Cuomo C.A."/>
        </authorList>
    </citation>
    <scope>NUCLEOTIDE SEQUENCE [LARGE SCALE GENOMIC DNA]</scope>
    <source>
        <strain evidence="1">CBS 291.66</strain>
    </source>
</reference>
<sequence>MMDALAQRRLALEHLELKGGAMGLPDECLVLFDAHPGNKRLVIAAEIISNHDIIAILSMPNLQYLDLLTLMDDRTLETLKNNIPRVKYKPLSALDRLASSLL</sequence>
<accession>A0AAD7V2Y1</accession>
<dbReference type="GeneID" id="83214134"/>
<comment type="caution">
    <text evidence="1">The sequence shown here is derived from an EMBL/GenBank/DDBJ whole genome shotgun (WGS) entry which is preliminary data.</text>
</comment>
<keyword evidence="2" id="KW-1185">Reference proteome</keyword>
<evidence type="ECO:0000313" key="2">
    <source>
        <dbReference type="Proteomes" id="UP001234581"/>
    </source>
</evidence>
<evidence type="ECO:0000313" key="1">
    <source>
        <dbReference type="EMBL" id="KAJ8657658.1"/>
    </source>
</evidence>
<dbReference type="AlphaFoldDB" id="A0AAD7V2Y1"/>
<proteinExistence type="predicted"/>
<dbReference type="Proteomes" id="UP001234581">
    <property type="component" value="Unassembled WGS sequence"/>
</dbReference>
<dbReference type="EMBL" id="JARTCD010000030">
    <property type="protein sequence ID" value="KAJ8657658.1"/>
    <property type="molecule type" value="Genomic_DNA"/>
</dbReference>
<dbReference type="RefSeq" id="XP_058342571.1">
    <property type="nucleotide sequence ID" value="XM_058486749.1"/>
</dbReference>
<name>A0AAD7V2Y1_9FUNG</name>
<organism evidence="1 2">
    <name type="scientific">Lichtheimia ornata</name>
    <dbReference type="NCBI Taxonomy" id="688661"/>
    <lineage>
        <taxon>Eukaryota</taxon>
        <taxon>Fungi</taxon>
        <taxon>Fungi incertae sedis</taxon>
        <taxon>Mucoromycota</taxon>
        <taxon>Mucoromycotina</taxon>
        <taxon>Mucoromycetes</taxon>
        <taxon>Mucorales</taxon>
        <taxon>Lichtheimiaceae</taxon>
        <taxon>Lichtheimia</taxon>
    </lineage>
</organism>
<protein>
    <submittedName>
        <fullName evidence="1">Uncharacterized protein</fullName>
    </submittedName>
</protein>
<gene>
    <name evidence="1" type="ORF">O0I10_006724</name>
</gene>